<feature type="domain" description="C2H2-type" evidence="5">
    <location>
        <begin position="407"/>
        <end position="430"/>
    </location>
</feature>
<dbReference type="Proteomes" id="UP000001357">
    <property type="component" value="Unassembled WGS sequence"/>
</dbReference>
<dbReference type="GeneID" id="5895029"/>
<comment type="subcellular location">
    <subcellularLocation>
        <location evidence="1">Nucleus</location>
    </subcellularLocation>
</comment>
<feature type="compositionally biased region" description="Basic and acidic residues" evidence="4">
    <location>
        <begin position="129"/>
        <end position="155"/>
    </location>
</feature>
<evidence type="ECO:0000259" key="5">
    <source>
        <dbReference type="PROSITE" id="PS00028"/>
    </source>
</evidence>
<proteinExistence type="inferred from homology"/>
<dbReference type="PANTHER" id="PTHR13165:SF0">
    <property type="entry name" value="SERRATE RNA EFFECTOR MOLECULE HOMOLOG"/>
    <property type="match status" value="1"/>
</dbReference>
<comment type="similarity">
    <text evidence="2">Belongs to the ARS2 family.</text>
</comment>
<dbReference type="InterPro" id="IPR039727">
    <property type="entry name" value="SE/Ars2"/>
</dbReference>
<evidence type="ECO:0000256" key="2">
    <source>
        <dbReference type="ARBA" id="ARBA00005407"/>
    </source>
</evidence>
<reference evidence="6 7" key="1">
    <citation type="journal article" date="2008" name="Nature">
        <title>The genome of the choanoflagellate Monosiga brevicollis and the origin of metazoans.</title>
        <authorList>
            <consortium name="JGI Sequencing"/>
            <person name="King N."/>
            <person name="Westbrook M.J."/>
            <person name="Young S.L."/>
            <person name="Kuo A."/>
            <person name="Abedin M."/>
            <person name="Chapman J."/>
            <person name="Fairclough S."/>
            <person name="Hellsten U."/>
            <person name="Isogai Y."/>
            <person name="Letunic I."/>
            <person name="Marr M."/>
            <person name="Pincus D."/>
            <person name="Putnam N."/>
            <person name="Rokas A."/>
            <person name="Wright K.J."/>
            <person name="Zuzow R."/>
            <person name="Dirks W."/>
            <person name="Good M."/>
            <person name="Goodstein D."/>
            <person name="Lemons D."/>
            <person name="Li W."/>
            <person name="Lyons J.B."/>
            <person name="Morris A."/>
            <person name="Nichols S."/>
            <person name="Richter D.J."/>
            <person name="Salamov A."/>
            <person name="Bork P."/>
            <person name="Lim W.A."/>
            <person name="Manning G."/>
            <person name="Miller W.T."/>
            <person name="McGinnis W."/>
            <person name="Shapiro H."/>
            <person name="Tjian R."/>
            <person name="Grigoriev I.V."/>
            <person name="Rokhsar D."/>
        </authorList>
    </citation>
    <scope>NUCLEOTIDE SEQUENCE [LARGE SCALE GENOMIC DNA]</scope>
    <source>
        <strain evidence="7">MX1 / ATCC 50154</strain>
    </source>
</reference>
<dbReference type="Pfam" id="PF04959">
    <property type="entry name" value="ARS2"/>
    <property type="match status" value="1"/>
</dbReference>
<dbReference type="GO" id="GO:0016604">
    <property type="term" value="C:nuclear body"/>
    <property type="evidence" value="ECO:0000318"/>
    <property type="project" value="GO_Central"/>
</dbReference>
<dbReference type="InterPro" id="IPR013087">
    <property type="entry name" value="Znf_C2H2_type"/>
</dbReference>
<gene>
    <name evidence="6" type="ORF">MONBRDRAFT_38881</name>
</gene>
<dbReference type="eggNOG" id="KOG2295">
    <property type="taxonomic scope" value="Eukaryota"/>
</dbReference>
<keyword evidence="3" id="KW-0539">Nucleus</keyword>
<organism evidence="6 7">
    <name type="scientific">Monosiga brevicollis</name>
    <name type="common">Choanoflagellate</name>
    <dbReference type="NCBI Taxonomy" id="81824"/>
    <lineage>
        <taxon>Eukaryota</taxon>
        <taxon>Choanoflagellata</taxon>
        <taxon>Craspedida</taxon>
        <taxon>Salpingoecidae</taxon>
        <taxon>Monosiga</taxon>
    </lineage>
</organism>
<name>A9VAS4_MONBE</name>
<dbReference type="PROSITE" id="PS00028">
    <property type="entry name" value="ZINC_FINGER_C2H2_1"/>
    <property type="match status" value="1"/>
</dbReference>
<dbReference type="EMBL" id="CH991574">
    <property type="protein sequence ID" value="EDQ85426.1"/>
    <property type="molecule type" value="Genomic_DNA"/>
</dbReference>
<dbReference type="STRING" id="81824.A9VAS4"/>
<protein>
    <recommendedName>
        <fullName evidence="5">C2H2-type domain-containing protein</fullName>
    </recommendedName>
</protein>
<keyword evidence="7" id="KW-1185">Reference proteome</keyword>
<dbReference type="InterPro" id="IPR007042">
    <property type="entry name" value="SERRATE/Ars2_C"/>
</dbReference>
<dbReference type="PANTHER" id="PTHR13165">
    <property type="entry name" value="ARSENITE-RESISTANCE PROTEIN 2"/>
    <property type="match status" value="1"/>
</dbReference>
<dbReference type="InParanoid" id="A9VAS4"/>
<dbReference type="AlphaFoldDB" id="A9VAS4"/>
<evidence type="ECO:0000256" key="1">
    <source>
        <dbReference type="ARBA" id="ARBA00004123"/>
    </source>
</evidence>
<sequence length="485" mass="53668">MPQDKPMLQDIYSPRAVKARQAIVTAGREQRLEIFCEALEMGQLDNLHLDTAHEAEAMAILSTLHQSLDLDPDEPRQPIPLSSEDAARFQIRVDRRAAATNTGTLPSTTSEAQPATPASSTPNTAASSEFKEPGELEGEGEGKSPSHKGVAEHTSADVPADDASTTSAQPVPIDPTQTITLHSPYVPDEQHQSDILTALRSIPGFRRAHFSKPSDGRRKRMAWATFFAAPDVPTHLKIEVTGAGYIEFRQTDATYRPIRKGTVTLQPKHDLELARLLAQHLDQRAWNRAVCPIDDAHAHALSHYALYLRLVHSYDLYGQVDFSEEHLRCDRLRAMTLPLPCAEPSDEASAGDGMSSPDAPAWHQTVRTSLLESAEDTRASELGAESPERARAKLKDQSFTLLDDNVCQCRLCEKKFRGAEFVRKHLDNKHAAAFDTAAHEAEMYRAYLLDRHRPHFHVREPVSLDPAPAYANVTLRELTDAAGAR</sequence>
<evidence type="ECO:0000313" key="6">
    <source>
        <dbReference type="EMBL" id="EDQ85426.1"/>
    </source>
</evidence>
<feature type="compositionally biased region" description="Low complexity" evidence="4">
    <location>
        <begin position="106"/>
        <end position="128"/>
    </location>
</feature>
<accession>A9VAS4</accession>
<dbReference type="RefSeq" id="XP_001749837.1">
    <property type="nucleotide sequence ID" value="XM_001749785.1"/>
</dbReference>
<feature type="region of interest" description="Disordered" evidence="4">
    <location>
        <begin position="100"/>
        <end position="177"/>
    </location>
</feature>
<evidence type="ECO:0000256" key="3">
    <source>
        <dbReference type="ARBA" id="ARBA00023242"/>
    </source>
</evidence>
<evidence type="ECO:0000313" key="7">
    <source>
        <dbReference type="Proteomes" id="UP000001357"/>
    </source>
</evidence>
<feature type="compositionally biased region" description="Polar residues" evidence="4">
    <location>
        <begin position="163"/>
        <end position="177"/>
    </location>
</feature>
<evidence type="ECO:0000256" key="4">
    <source>
        <dbReference type="SAM" id="MobiDB-lite"/>
    </source>
</evidence>
<dbReference type="KEGG" id="mbr:MONBRDRAFT_38881"/>
<dbReference type="GO" id="GO:0031053">
    <property type="term" value="P:primary miRNA processing"/>
    <property type="evidence" value="ECO:0000318"/>
    <property type="project" value="GO_Central"/>
</dbReference>